<feature type="compositionally biased region" description="Polar residues" evidence="1">
    <location>
        <begin position="19"/>
        <end position="29"/>
    </location>
</feature>
<evidence type="ECO:0000313" key="3">
    <source>
        <dbReference type="Proteomes" id="UP001454036"/>
    </source>
</evidence>
<sequence length="87" mass="9535">MTANCRPLFRRVSVKKVSTAPSTTASHSMVTPPPSSSASRKRPAVETRPPLFSKLQKSKAHKRPRSEILDLTEDPPASSPQEVEARV</sequence>
<comment type="caution">
    <text evidence="2">The sequence shown here is derived from an EMBL/GenBank/DDBJ whole genome shotgun (WGS) entry which is preliminary data.</text>
</comment>
<proteinExistence type="predicted"/>
<reference evidence="2 3" key="1">
    <citation type="submission" date="2024-01" db="EMBL/GenBank/DDBJ databases">
        <title>The complete chloroplast genome sequence of Lithospermum erythrorhizon: insights into the phylogenetic relationship among Boraginaceae species and the maternal lineages of purple gromwells.</title>
        <authorList>
            <person name="Okada T."/>
            <person name="Watanabe K."/>
        </authorList>
    </citation>
    <scope>NUCLEOTIDE SEQUENCE [LARGE SCALE GENOMIC DNA]</scope>
</reference>
<name>A0AAV3QQD0_LITER</name>
<gene>
    <name evidence="2" type="ORF">LIER_21441</name>
</gene>
<protein>
    <submittedName>
        <fullName evidence="2">Uncharacterized protein</fullName>
    </submittedName>
</protein>
<dbReference type="AlphaFoldDB" id="A0AAV3QQD0"/>
<keyword evidence="3" id="KW-1185">Reference proteome</keyword>
<feature type="region of interest" description="Disordered" evidence="1">
    <location>
        <begin position="14"/>
        <end position="87"/>
    </location>
</feature>
<evidence type="ECO:0000313" key="2">
    <source>
        <dbReference type="EMBL" id="GAA0166240.1"/>
    </source>
</evidence>
<accession>A0AAV3QQD0</accession>
<organism evidence="2 3">
    <name type="scientific">Lithospermum erythrorhizon</name>
    <name type="common">Purple gromwell</name>
    <name type="synonym">Lithospermum officinale var. erythrorhizon</name>
    <dbReference type="NCBI Taxonomy" id="34254"/>
    <lineage>
        <taxon>Eukaryota</taxon>
        <taxon>Viridiplantae</taxon>
        <taxon>Streptophyta</taxon>
        <taxon>Embryophyta</taxon>
        <taxon>Tracheophyta</taxon>
        <taxon>Spermatophyta</taxon>
        <taxon>Magnoliopsida</taxon>
        <taxon>eudicotyledons</taxon>
        <taxon>Gunneridae</taxon>
        <taxon>Pentapetalae</taxon>
        <taxon>asterids</taxon>
        <taxon>lamiids</taxon>
        <taxon>Boraginales</taxon>
        <taxon>Boraginaceae</taxon>
        <taxon>Boraginoideae</taxon>
        <taxon>Lithospermeae</taxon>
        <taxon>Lithospermum</taxon>
    </lineage>
</organism>
<dbReference type="EMBL" id="BAABME010005657">
    <property type="protein sequence ID" value="GAA0166240.1"/>
    <property type="molecule type" value="Genomic_DNA"/>
</dbReference>
<evidence type="ECO:0000256" key="1">
    <source>
        <dbReference type="SAM" id="MobiDB-lite"/>
    </source>
</evidence>
<dbReference type="Proteomes" id="UP001454036">
    <property type="component" value="Unassembled WGS sequence"/>
</dbReference>